<name>A0AA35PHA3_9SAUR</name>
<organism evidence="1 2">
    <name type="scientific">Podarcis lilfordi</name>
    <name type="common">Lilford's wall lizard</name>
    <dbReference type="NCBI Taxonomy" id="74358"/>
    <lineage>
        <taxon>Eukaryota</taxon>
        <taxon>Metazoa</taxon>
        <taxon>Chordata</taxon>
        <taxon>Craniata</taxon>
        <taxon>Vertebrata</taxon>
        <taxon>Euteleostomi</taxon>
        <taxon>Lepidosauria</taxon>
        <taxon>Squamata</taxon>
        <taxon>Bifurcata</taxon>
        <taxon>Unidentata</taxon>
        <taxon>Episquamata</taxon>
        <taxon>Laterata</taxon>
        <taxon>Lacertibaenia</taxon>
        <taxon>Lacertidae</taxon>
        <taxon>Podarcis</taxon>
    </lineage>
</organism>
<dbReference type="Proteomes" id="UP001178461">
    <property type="component" value="Chromosome 12"/>
</dbReference>
<evidence type="ECO:0000313" key="2">
    <source>
        <dbReference type="Proteomes" id="UP001178461"/>
    </source>
</evidence>
<reference evidence="1" key="1">
    <citation type="submission" date="2022-12" db="EMBL/GenBank/DDBJ databases">
        <authorList>
            <person name="Alioto T."/>
            <person name="Alioto T."/>
            <person name="Gomez Garrido J."/>
        </authorList>
    </citation>
    <scope>NUCLEOTIDE SEQUENCE</scope>
</reference>
<dbReference type="EMBL" id="OX395137">
    <property type="protein sequence ID" value="CAI5788139.1"/>
    <property type="molecule type" value="Genomic_DNA"/>
</dbReference>
<proteinExistence type="predicted"/>
<accession>A0AA35PHA3</accession>
<evidence type="ECO:0000313" key="1">
    <source>
        <dbReference type="EMBL" id="CAI5788139.1"/>
    </source>
</evidence>
<sequence length="99" mass="11301">MQSPFKEVSVCKPILHEVRPLVPHCPVQLLTGDVTAELRPFPRNDSSRFNMKIILAQHPLRLSCPAENFQKPGMKILLSRIISGGSRKREICIIEDIKW</sequence>
<dbReference type="AlphaFoldDB" id="A0AA35PHA3"/>
<gene>
    <name evidence="1" type="ORF">PODLI_1B025464</name>
</gene>
<keyword evidence="2" id="KW-1185">Reference proteome</keyword>
<protein>
    <submittedName>
        <fullName evidence="1">Uncharacterized protein</fullName>
    </submittedName>
</protein>